<reference evidence="2 3" key="1">
    <citation type="submission" date="2019-06" db="EMBL/GenBank/DDBJ databases">
        <title>Sequencing the genomes of 1000 actinobacteria strains.</title>
        <authorList>
            <person name="Klenk H.-P."/>
        </authorList>
    </citation>
    <scope>NUCLEOTIDE SEQUENCE [LARGE SCALE GENOMIC DNA]</scope>
    <source>
        <strain evidence="2 3">DSM 18607</strain>
    </source>
</reference>
<feature type="compositionally biased region" description="Low complexity" evidence="1">
    <location>
        <begin position="26"/>
        <end position="36"/>
    </location>
</feature>
<dbReference type="EMBL" id="VFMN01000001">
    <property type="protein sequence ID" value="TQJ09930.1"/>
    <property type="molecule type" value="Genomic_DNA"/>
</dbReference>
<comment type="caution">
    <text evidence="2">The sequence shown here is derived from an EMBL/GenBank/DDBJ whole genome shotgun (WGS) entry which is preliminary data.</text>
</comment>
<evidence type="ECO:0000313" key="3">
    <source>
        <dbReference type="Proteomes" id="UP000317893"/>
    </source>
</evidence>
<organism evidence="2 3">
    <name type="scientific">Lapillicoccus jejuensis</name>
    <dbReference type="NCBI Taxonomy" id="402171"/>
    <lineage>
        <taxon>Bacteria</taxon>
        <taxon>Bacillati</taxon>
        <taxon>Actinomycetota</taxon>
        <taxon>Actinomycetes</taxon>
        <taxon>Micrococcales</taxon>
        <taxon>Intrasporangiaceae</taxon>
        <taxon>Lapillicoccus</taxon>
    </lineage>
</organism>
<proteinExistence type="predicted"/>
<feature type="region of interest" description="Disordered" evidence="1">
    <location>
        <begin position="100"/>
        <end position="252"/>
    </location>
</feature>
<name>A0A542E3L3_9MICO</name>
<accession>A0A542E3L3</accession>
<evidence type="ECO:0000256" key="1">
    <source>
        <dbReference type="SAM" id="MobiDB-lite"/>
    </source>
</evidence>
<feature type="compositionally biased region" description="Low complexity" evidence="1">
    <location>
        <begin position="116"/>
        <end position="129"/>
    </location>
</feature>
<feature type="region of interest" description="Disordered" evidence="1">
    <location>
        <begin position="1"/>
        <end position="88"/>
    </location>
</feature>
<sequence length="295" mass="30525">MSCSASRCFVNSPREPVPSPVTSDIGVAGDVAVGAGPPRCRPHRGTPQGLATWALGHRPSPQDHGRCPPRSSTRYLSPRVAGSGERGRHLVLVDTPSRVLVGGPQGRCRSGGQGGLRAAAAAPGRSPSPCDGRPVPRRSPYGLHPRPRGRASAADRSAVGADRSGPWRPWGPAAVGDTVTPPAQTRGGSGRADGARPGPSCARVGARPSGWSARTVGGGASRADGVPRDRPSTGPSGERPLGRGWGGGRSRTAHRDRWNGSCWWCGWPPATLRTARRRHAAACCSLCCSTSVRAL</sequence>
<dbReference type="Proteomes" id="UP000317893">
    <property type="component" value="Unassembled WGS sequence"/>
</dbReference>
<protein>
    <submittedName>
        <fullName evidence="2">Uncharacterized protein</fullName>
    </submittedName>
</protein>
<evidence type="ECO:0000313" key="2">
    <source>
        <dbReference type="EMBL" id="TQJ09930.1"/>
    </source>
</evidence>
<keyword evidence="3" id="KW-1185">Reference proteome</keyword>
<gene>
    <name evidence="2" type="ORF">FB458_3046</name>
</gene>
<dbReference type="AlphaFoldDB" id="A0A542E3L3"/>
<feature type="compositionally biased region" description="Gly residues" evidence="1">
    <location>
        <begin position="103"/>
        <end position="115"/>
    </location>
</feature>